<dbReference type="VEuPathDB" id="AmoebaDB:NAEGRDRAFT_75043"/>
<dbReference type="GeneID" id="8856989"/>
<protein>
    <submittedName>
        <fullName evidence="1">Predicted protein</fullName>
    </submittedName>
</protein>
<sequence length="273" mass="31578">MSKHSNTEKYPLLTTTSQHASTLRKSIYYKPSSKESKSNRRSLSTRAKNSTLISNTNSSDFQIRRNSNEMFSNDILWEIFSYLSIERIELLDSIDSKVLVSNLSALAKLGSACQQFRNVMNESKCWDVLFEHYVFFCSGEYHGLANPMLYYKAQRNKFGDMILTSCQKKHFVMYGIMFDYIRKRQLFSSQFMSGLVNKTIHSIDFKHYPQRNIIRATKSSNSHIDPLFAKRCLRNRIESPENNKQNHEVSPITSFSMRILCGSICGAIFSPYA</sequence>
<reference evidence="1 2" key="1">
    <citation type="journal article" date="2010" name="Cell">
        <title>The genome of Naegleria gruberi illuminates early eukaryotic versatility.</title>
        <authorList>
            <person name="Fritz-Laylin L.K."/>
            <person name="Prochnik S.E."/>
            <person name="Ginger M.L."/>
            <person name="Dacks J.B."/>
            <person name="Carpenter M.L."/>
            <person name="Field M.C."/>
            <person name="Kuo A."/>
            <person name="Paredez A."/>
            <person name="Chapman J."/>
            <person name="Pham J."/>
            <person name="Shu S."/>
            <person name="Neupane R."/>
            <person name="Cipriano M."/>
            <person name="Mancuso J."/>
            <person name="Tu H."/>
            <person name="Salamov A."/>
            <person name="Lindquist E."/>
            <person name="Shapiro H."/>
            <person name="Lucas S."/>
            <person name="Grigoriev I.V."/>
            <person name="Cande W.Z."/>
            <person name="Fulton C."/>
            <person name="Rokhsar D.S."/>
            <person name="Dawson S.C."/>
        </authorList>
    </citation>
    <scope>NUCLEOTIDE SEQUENCE [LARGE SCALE GENOMIC DNA]</scope>
    <source>
        <strain evidence="1 2">NEG-M</strain>
    </source>
</reference>
<evidence type="ECO:0000313" key="2">
    <source>
        <dbReference type="Proteomes" id="UP000006671"/>
    </source>
</evidence>
<gene>
    <name evidence="1" type="ORF">NAEGRDRAFT_75043</name>
</gene>
<proteinExistence type="predicted"/>
<name>D2W104_NAEGR</name>
<evidence type="ECO:0000313" key="1">
    <source>
        <dbReference type="EMBL" id="EFC37232.1"/>
    </source>
</evidence>
<dbReference type="EMBL" id="GG738920">
    <property type="protein sequence ID" value="EFC37232.1"/>
    <property type="molecule type" value="Genomic_DNA"/>
</dbReference>
<dbReference type="InParanoid" id="D2W104"/>
<dbReference type="AlphaFoldDB" id="D2W104"/>
<dbReference type="RefSeq" id="XP_002669976.1">
    <property type="nucleotide sequence ID" value="XM_002669930.1"/>
</dbReference>
<dbReference type="KEGG" id="ngr:NAEGRDRAFT_75043"/>
<accession>D2W104</accession>
<organism evidence="2">
    <name type="scientific">Naegleria gruberi</name>
    <name type="common">Amoeba</name>
    <dbReference type="NCBI Taxonomy" id="5762"/>
    <lineage>
        <taxon>Eukaryota</taxon>
        <taxon>Discoba</taxon>
        <taxon>Heterolobosea</taxon>
        <taxon>Tetramitia</taxon>
        <taxon>Eutetramitia</taxon>
        <taxon>Vahlkampfiidae</taxon>
        <taxon>Naegleria</taxon>
    </lineage>
</organism>
<keyword evidence="2" id="KW-1185">Reference proteome</keyword>
<dbReference type="Proteomes" id="UP000006671">
    <property type="component" value="Unassembled WGS sequence"/>
</dbReference>